<feature type="region of interest" description="Disordered" evidence="1">
    <location>
        <begin position="1"/>
        <end position="34"/>
    </location>
</feature>
<dbReference type="PANTHER" id="PTHR39639">
    <property type="entry name" value="CHROMOSOME 16, WHOLE GENOME SHOTGUN SEQUENCE"/>
    <property type="match status" value="1"/>
</dbReference>
<dbReference type="Pfam" id="PF03235">
    <property type="entry name" value="GmrSD_N"/>
    <property type="match status" value="1"/>
</dbReference>
<dbReference type="EMBL" id="JBBXMP010000006">
    <property type="protein sequence ID" value="KAL0070400.1"/>
    <property type="molecule type" value="Genomic_DNA"/>
</dbReference>
<gene>
    <name evidence="3" type="ORF">AAF712_002231</name>
</gene>
<comment type="caution">
    <text evidence="3">The sequence shown here is derived from an EMBL/GenBank/DDBJ whole genome shotgun (WGS) entry which is preliminary data.</text>
</comment>
<feature type="compositionally biased region" description="Acidic residues" evidence="1">
    <location>
        <begin position="11"/>
        <end position="24"/>
    </location>
</feature>
<dbReference type="InterPro" id="IPR004919">
    <property type="entry name" value="GmrSD_N"/>
</dbReference>
<evidence type="ECO:0000313" key="3">
    <source>
        <dbReference type="EMBL" id="KAL0070400.1"/>
    </source>
</evidence>
<keyword evidence="4" id="KW-1185">Reference proteome</keyword>
<dbReference type="Proteomes" id="UP001437256">
    <property type="component" value="Unassembled WGS sequence"/>
</dbReference>
<evidence type="ECO:0000259" key="2">
    <source>
        <dbReference type="Pfam" id="PF03235"/>
    </source>
</evidence>
<feature type="compositionally biased region" description="Basic and acidic residues" evidence="1">
    <location>
        <begin position="276"/>
        <end position="290"/>
    </location>
</feature>
<feature type="domain" description="GmrSD restriction endonucleases N-terminal" evidence="2">
    <location>
        <begin position="58"/>
        <end position="186"/>
    </location>
</feature>
<evidence type="ECO:0000256" key="1">
    <source>
        <dbReference type="SAM" id="MobiDB-lite"/>
    </source>
</evidence>
<accession>A0ABR3AA48</accession>
<sequence>MLSDSESVLTDIDEDELEDDEEEYSTTQKKKRGGRGTYKLKNALKPPRATTYTAQALYEQIHNGDIELDPEYQRGVVWHRDKQVKLIDSILRNFYIPPIIFAYECDDDGTEKRTCIDGKQRLTSIHLFMEGIIPHKDSYTGEQLWYKDNGGGKTKKTILPDKYRTIFANKQIVCVEYQELRDKDERDIFSRVQLGMALTAAEKMNVISTPRADFIRLLLSRFLTDKSLGNPEIPWAHARGTDFKCFALSVYCISKPTQTTFSGTVQLENWLAETKGDSARGGKSSGKKDDDDWDQRQGVPLAEPFKKKVIETFEVVCQLANDKKQVQFQFHDRMLILTAVSQV</sequence>
<name>A0ABR3AA48_9AGAR</name>
<dbReference type="PANTHER" id="PTHR39639:SF1">
    <property type="entry name" value="DUF262 DOMAIN-CONTAINING PROTEIN"/>
    <property type="match status" value="1"/>
</dbReference>
<proteinExistence type="predicted"/>
<feature type="region of interest" description="Disordered" evidence="1">
    <location>
        <begin position="276"/>
        <end position="297"/>
    </location>
</feature>
<organism evidence="3 4">
    <name type="scientific">Marasmius tenuissimus</name>
    <dbReference type="NCBI Taxonomy" id="585030"/>
    <lineage>
        <taxon>Eukaryota</taxon>
        <taxon>Fungi</taxon>
        <taxon>Dikarya</taxon>
        <taxon>Basidiomycota</taxon>
        <taxon>Agaricomycotina</taxon>
        <taxon>Agaricomycetes</taxon>
        <taxon>Agaricomycetidae</taxon>
        <taxon>Agaricales</taxon>
        <taxon>Marasmiineae</taxon>
        <taxon>Marasmiaceae</taxon>
        <taxon>Marasmius</taxon>
    </lineage>
</organism>
<evidence type="ECO:0000313" key="4">
    <source>
        <dbReference type="Proteomes" id="UP001437256"/>
    </source>
</evidence>
<reference evidence="3 4" key="1">
    <citation type="submission" date="2024-05" db="EMBL/GenBank/DDBJ databases">
        <title>A draft genome resource for the thread blight pathogen Marasmius tenuissimus strain MS-2.</title>
        <authorList>
            <person name="Yulfo-Soto G.E."/>
            <person name="Baruah I.K."/>
            <person name="Amoako-Attah I."/>
            <person name="Bukari Y."/>
            <person name="Meinhardt L.W."/>
            <person name="Bailey B.A."/>
            <person name="Cohen S.P."/>
        </authorList>
    </citation>
    <scope>NUCLEOTIDE SEQUENCE [LARGE SCALE GENOMIC DNA]</scope>
    <source>
        <strain evidence="3 4">MS-2</strain>
    </source>
</reference>
<protein>
    <recommendedName>
        <fullName evidence="2">GmrSD restriction endonucleases N-terminal domain-containing protein</fullName>
    </recommendedName>
</protein>